<dbReference type="PROSITE" id="PS50943">
    <property type="entry name" value="HTH_CROC1"/>
    <property type="match status" value="1"/>
</dbReference>
<proteinExistence type="predicted"/>
<dbReference type="InterPro" id="IPR001387">
    <property type="entry name" value="Cro/C1-type_HTH"/>
</dbReference>
<dbReference type="SUPFAM" id="SSF47413">
    <property type="entry name" value="lambda repressor-like DNA-binding domains"/>
    <property type="match status" value="1"/>
</dbReference>
<protein>
    <submittedName>
        <fullName evidence="3">Helix-turn-helix transcriptional regulator</fullName>
    </submittedName>
</protein>
<reference evidence="3 4" key="1">
    <citation type="submission" date="2021-03" db="EMBL/GenBank/DDBJ databases">
        <title>Fibrella sp. HMF5405 genome sequencing and assembly.</title>
        <authorList>
            <person name="Kang H."/>
            <person name="Kim H."/>
            <person name="Bae S."/>
            <person name="Joh K."/>
        </authorList>
    </citation>
    <scope>NUCLEOTIDE SEQUENCE [LARGE SCALE GENOMIC DNA]</scope>
    <source>
        <strain evidence="3 4">HMF5405</strain>
    </source>
</reference>
<dbReference type="SMART" id="SM00530">
    <property type="entry name" value="HTH_XRE"/>
    <property type="match status" value="1"/>
</dbReference>
<dbReference type="InterPro" id="IPR010982">
    <property type="entry name" value="Lambda_DNA-bd_dom_sf"/>
</dbReference>
<dbReference type="Pfam" id="PF01381">
    <property type="entry name" value="HTH_3"/>
    <property type="match status" value="1"/>
</dbReference>
<dbReference type="PANTHER" id="PTHR46797:SF1">
    <property type="entry name" value="METHYLPHOSPHONATE SYNTHASE"/>
    <property type="match status" value="1"/>
</dbReference>
<dbReference type="Proteomes" id="UP000664628">
    <property type="component" value="Unassembled WGS sequence"/>
</dbReference>
<keyword evidence="4" id="KW-1185">Reference proteome</keyword>
<accession>A0ABS3JUU7</accession>
<name>A0ABS3JUU7_9BACT</name>
<sequence>MTEQNVKQQVATLIRETRKARGLTQKELGEKLGVAKNTVTEYERGEQNLTIDTLDKIFAALDKAVFIGLKE</sequence>
<dbReference type="InterPro" id="IPR050807">
    <property type="entry name" value="TransReg_Diox_bact_type"/>
</dbReference>
<dbReference type="PANTHER" id="PTHR46797">
    <property type="entry name" value="HTH-TYPE TRANSCRIPTIONAL REGULATOR"/>
    <property type="match status" value="1"/>
</dbReference>
<dbReference type="CDD" id="cd00093">
    <property type="entry name" value="HTH_XRE"/>
    <property type="match status" value="1"/>
</dbReference>
<evidence type="ECO:0000259" key="2">
    <source>
        <dbReference type="PROSITE" id="PS50943"/>
    </source>
</evidence>
<evidence type="ECO:0000313" key="4">
    <source>
        <dbReference type="Proteomes" id="UP000664628"/>
    </source>
</evidence>
<keyword evidence="1" id="KW-0238">DNA-binding</keyword>
<comment type="caution">
    <text evidence="3">The sequence shown here is derived from an EMBL/GenBank/DDBJ whole genome shotgun (WGS) entry which is preliminary data.</text>
</comment>
<organism evidence="3 4">
    <name type="scientific">Fibrella forsythiae</name>
    <dbReference type="NCBI Taxonomy" id="2817061"/>
    <lineage>
        <taxon>Bacteria</taxon>
        <taxon>Pseudomonadati</taxon>
        <taxon>Bacteroidota</taxon>
        <taxon>Cytophagia</taxon>
        <taxon>Cytophagales</taxon>
        <taxon>Spirosomataceae</taxon>
        <taxon>Fibrella</taxon>
    </lineage>
</organism>
<evidence type="ECO:0000256" key="1">
    <source>
        <dbReference type="ARBA" id="ARBA00023125"/>
    </source>
</evidence>
<gene>
    <name evidence="3" type="ORF">J2I46_31975</name>
</gene>
<dbReference type="EMBL" id="JAFMYW010000026">
    <property type="protein sequence ID" value="MBO0953233.1"/>
    <property type="molecule type" value="Genomic_DNA"/>
</dbReference>
<dbReference type="RefSeq" id="WP_207333185.1">
    <property type="nucleotide sequence ID" value="NZ_JAFMYW010000026.1"/>
</dbReference>
<dbReference type="Gene3D" id="1.10.260.40">
    <property type="entry name" value="lambda repressor-like DNA-binding domains"/>
    <property type="match status" value="1"/>
</dbReference>
<evidence type="ECO:0000313" key="3">
    <source>
        <dbReference type="EMBL" id="MBO0953233.1"/>
    </source>
</evidence>
<feature type="domain" description="HTH cro/C1-type" evidence="2">
    <location>
        <begin position="14"/>
        <end position="67"/>
    </location>
</feature>